<dbReference type="PROSITE" id="PS51885">
    <property type="entry name" value="NEPRILYSIN"/>
    <property type="match status" value="1"/>
</dbReference>
<keyword evidence="9" id="KW-0732">Signal</keyword>
<dbReference type="HOGENOM" id="CLU_006187_4_3_1"/>
<evidence type="ECO:0000256" key="3">
    <source>
        <dbReference type="ARBA" id="ARBA00007357"/>
    </source>
</evidence>
<organism evidence="12 13">
    <name type="scientific">Drosophila willistoni</name>
    <name type="common">Fruit fly</name>
    <dbReference type="NCBI Taxonomy" id="7260"/>
    <lineage>
        <taxon>Eukaryota</taxon>
        <taxon>Metazoa</taxon>
        <taxon>Ecdysozoa</taxon>
        <taxon>Arthropoda</taxon>
        <taxon>Hexapoda</taxon>
        <taxon>Insecta</taxon>
        <taxon>Pterygota</taxon>
        <taxon>Neoptera</taxon>
        <taxon>Endopterygota</taxon>
        <taxon>Diptera</taxon>
        <taxon>Brachycera</taxon>
        <taxon>Muscomorpha</taxon>
        <taxon>Ephydroidea</taxon>
        <taxon>Drosophilidae</taxon>
        <taxon>Drosophila</taxon>
        <taxon>Sophophora</taxon>
    </lineage>
</organism>
<evidence type="ECO:0000256" key="5">
    <source>
        <dbReference type="ARBA" id="ARBA00022723"/>
    </source>
</evidence>
<dbReference type="InterPro" id="IPR018497">
    <property type="entry name" value="Peptidase_M13_C"/>
</dbReference>
<keyword evidence="7" id="KW-0862">Zinc</keyword>
<dbReference type="PANTHER" id="PTHR11733">
    <property type="entry name" value="ZINC METALLOPROTEASE FAMILY M13 NEPRILYSIN-RELATED"/>
    <property type="match status" value="1"/>
</dbReference>
<comment type="cofactor">
    <cofactor evidence="1">
        <name>Zn(2+)</name>
        <dbReference type="ChEBI" id="CHEBI:29105"/>
    </cofactor>
</comment>
<keyword evidence="5" id="KW-0479">Metal-binding</keyword>
<evidence type="ECO:0000256" key="1">
    <source>
        <dbReference type="ARBA" id="ARBA00001947"/>
    </source>
</evidence>
<dbReference type="Gene3D" id="1.10.1380.10">
    <property type="entry name" value="Neutral endopeptidase , domain2"/>
    <property type="match status" value="1"/>
</dbReference>
<dbReference type="PRINTS" id="PR00786">
    <property type="entry name" value="NEPRILYSIN"/>
</dbReference>
<dbReference type="PANTHER" id="PTHR11733:SF241">
    <property type="entry name" value="GH26575P-RELATED"/>
    <property type="match status" value="1"/>
</dbReference>
<evidence type="ECO:0000259" key="10">
    <source>
        <dbReference type="Pfam" id="PF01431"/>
    </source>
</evidence>
<feature type="domain" description="Peptidase M13 N-terminal" evidence="11">
    <location>
        <begin position="125"/>
        <end position="487"/>
    </location>
</feature>
<evidence type="ECO:0000313" key="12">
    <source>
        <dbReference type="EMBL" id="EDW83032.1"/>
    </source>
</evidence>
<dbReference type="GO" id="GO:0004222">
    <property type="term" value="F:metalloendopeptidase activity"/>
    <property type="evidence" value="ECO:0007669"/>
    <property type="project" value="InterPro"/>
</dbReference>
<keyword evidence="6 12" id="KW-0378">Hydrolase</keyword>
<comment type="similarity">
    <text evidence="3">Belongs to the peptidase M13 family.</text>
</comment>
<dbReference type="Proteomes" id="UP000007798">
    <property type="component" value="Unassembled WGS sequence"/>
</dbReference>
<dbReference type="CDD" id="cd08662">
    <property type="entry name" value="M13"/>
    <property type="match status" value="1"/>
</dbReference>
<dbReference type="OrthoDB" id="6475849at2759"/>
<feature type="domain" description="Peptidase M13 C-terminal" evidence="10">
    <location>
        <begin position="553"/>
        <end position="766"/>
    </location>
</feature>
<accession>B4NFG5</accession>
<dbReference type="STRING" id="7260.B4NFG5"/>
<evidence type="ECO:0000256" key="4">
    <source>
        <dbReference type="ARBA" id="ARBA00022670"/>
    </source>
</evidence>
<evidence type="ECO:0000256" key="7">
    <source>
        <dbReference type="ARBA" id="ARBA00022833"/>
    </source>
</evidence>
<dbReference type="InterPro" id="IPR008753">
    <property type="entry name" value="Peptidase_M13_N"/>
</dbReference>
<dbReference type="GO" id="GO:0046872">
    <property type="term" value="F:metal ion binding"/>
    <property type="evidence" value="ECO:0007669"/>
    <property type="project" value="UniProtKB-KW"/>
</dbReference>
<keyword evidence="8" id="KW-0482">Metalloprotease</keyword>
<evidence type="ECO:0000256" key="9">
    <source>
        <dbReference type="SAM" id="SignalP"/>
    </source>
</evidence>
<feature type="chain" id="PRO_5002816250" evidence="9">
    <location>
        <begin position="21"/>
        <end position="771"/>
    </location>
</feature>
<evidence type="ECO:0000256" key="8">
    <source>
        <dbReference type="ARBA" id="ARBA00023049"/>
    </source>
</evidence>
<keyword evidence="4" id="KW-0645">Protease</keyword>
<proteinExistence type="inferred from homology"/>
<dbReference type="SUPFAM" id="SSF55486">
    <property type="entry name" value="Metalloproteases ('zincins'), catalytic domain"/>
    <property type="match status" value="1"/>
</dbReference>
<comment type="subcellular location">
    <subcellularLocation>
        <location evidence="2">Cell membrane</location>
        <topology evidence="2">Single-pass type II membrane protein</topology>
    </subcellularLocation>
</comment>
<evidence type="ECO:0000259" key="11">
    <source>
        <dbReference type="Pfam" id="PF05649"/>
    </source>
</evidence>
<dbReference type="GO" id="GO:0005886">
    <property type="term" value="C:plasma membrane"/>
    <property type="evidence" value="ECO:0007669"/>
    <property type="project" value="UniProtKB-SubCell"/>
</dbReference>
<protein>
    <submittedName>
        <fullName evidence="12">Uncharacterized protein</fullName>
        <ecNumber evidence="12">3.4.24.-</ecNumber>
    </submittedName>
</protein>
<gene>
    <name evidence="12" type="primary">Dwil\GK22638</name>
    <name evidence="12" type="ORF">Dwil_GK22638</name>
</gene>
<dbReference type="Gene3D" id="3.40.390.10">
    <property type="entry name" value="Collagenase (Catalytic Domain)"/>
    <property type="match status" value="1"/>
</dbReference>
<evidence type="ECO:0000256" key="6">
    <source>
        <dbReference type="ARBA" id="ARBA00022801"/>
    </source>
</evidence>
<name>B4NFG5_DROWI</name>
<reference evidence="12 13" key="1">
    <citation type="journal article" date="2007" name="Nature">
        <title>Evolution of genes and genomes on the Drosophila phylogeny.</title>
        <authorList>
            <consortium name="Drosophila 12 Genomes Consortium"/>
            <person name="Clark A.G."/>
            <person name="Eisen M.B."/>
            <person name="Smith D.R."/>
            <person name="Bergman C.M."/>
            <person name="Oliver B."/>
            <person name="Markow T.A."/>
            <person name="Kaufman T.C."/>
            <person name="Kellis M."/>
            <person name="Gelbart W."/>
            <person name="Iyer V.N."/>
            <person name="Pollard D.A."/>
            <person name="Sackton T.B."/>
            <person name="Larracuente A.M."/>
            <person name="Singh N.D."/>
            <person name="Abad J.P."/>
            <person name="Abt D.N."/>
            <person name="Adryan B."/>
            <person name="Aguade M."/>
            <person name="Akashi H."/>
            <person name="Anderson W.W."/>
            <person name="Aquadro C.F."/>
            <person name="Ardell D.H."/>
            <person name="Arguello R."/>
            <person name="Artieri C.G."/>
            <person name="Barbash D.A."/>
            <person name="Barker D."/>
            <person name="Barsanti P."/>
            <person name="Batterham P."/>
            <person name="Batzoglou S."/>
            <person name="Begun D."/>
            <person name="Bhutkar A."/>
            <person name="Blanco E."/>
            <person name="Bosak S.A."/>
            <person name="Bradley R.K."/>
            <person name="Brand A.D."/>
            <person name="Brent M.R."/>
            <person name="Brooks A.N."/>
            <person name="Brown R.H."/>
            <person name="Butlin R.K."/>
            <person name="Caggese C."/>
            <person name="Calvi B.R."/>
            <person name="Bernardo de Carvalho A."/>
            <person name="Caspi A."/>
            <person name="Castrezana S."/>
            <person name="Celniker S.E."/>
            <person name="Chang J.L."/>
            <person name="Chapple C."/>
            <person name="Chatterji S."/>
            <person name="Chinwalla A."/>
            <person name="Civetta A."/>
            <person name="Clifton S.W."/>
            <person name="Comeron J.M."/>
            <person name="Costello J.C."/>
            <person name="Coyne J.A."/>
            <person name="Daub J."/>
            <person name="David R.G."/>
            <person name="Delcher A.L."/>
            <person name="Delehaunty K."/>
            <person name="Do C.B."/>
            <person name="Ebling H."/>
            <person name="Edwards K."/>
            <person name="Eickbush T."/>
            <person name="Evans J.D."/>
            <person name="Filipski A."/>
            <person name="Findeiss S."/>
            <person name="Freyhult E."/>
            <person name="Fulton L."/>
            <person name="Fulton R."/>
            <person name="Garcia A.C."/>
            <person name="Gardiner A."/>
            <person name="Garfield D.A."/>
            <person name="Garvin B.E."/>
            <person name="Gibson G."/>
            <person name="Gilbert D."/>
            <person name="Gnerre S."/>
            <person name="Godfrey J."/>
            <person name="Good R."/>
            <person name="Gotea V."/>
            <person name="Gravely B."/>
            <person name="Greenberg A.J."/>
            <person name="Griffiths-Jones S."/>
            <person name="Gross S."/>
            <person name="Guigo R."/>
            <person name="Gustafson E.A."/>
            <person name="Haerty W."/>
            <person name="Hahn M.W."/>
            <person name="Halligan D.L."/>
            <person name="Halpern A.L."/>
            <person name="Halter G.M."/>
            <person name="Han M.V."/>
            <person name="Heger A."/>
            <person name="Hillier L."/>
            <person name="Hinrichs A.S."/>
            <person name="Holmes I."/>
            <person name="Hoskins R.A."/>
            <person name="Hubisz M.J."/>
            <person name="Hultmark D."/>
            <person name="Huntley M.A."/>
            <person name="Jaffe D.B."/>
            <person name="Jagadeeshan S."/>
            <person name="Jeck W.R."/>
            <person name="Johnson J."/>
            <person name="Jones C.D."/>
            <person name="Jordan W.C."/>
            <person name="Karpen G.H."/>
            <person name="Kataoka E."/>
            <person name="Keightley P.D."/>
            <person name="Kheradpour P."/>
            <person name="Kirkness E.F."/>
            <person name="Koerich L.B."/>
            <person name="Kristiansen K."/>
            <person name="Kudrna D."/>
            <person name="Kulathinal R.J."/>
            <person name="Kumar S."/>
            <person name="Kwok R."/>
            <person name="Lander E."/>
            <person name="Langley C.H."/>
            <person name="Lapoint R."/>
            <person name="Lazzaro B.P."/>
            <person name="Lee S.J."/>
            <person name="Levesque L."/>
            <person name="Li R."/>
            <person name="Lin C.F."/>
            <person name="Lin M.F."/>
            <person name="Lindblad-Toh K."/>
            <person name="Llopart A."/>
            <person name="Long M."/>
            <person name="Low L."/>
            <person name="Lozovsky E."/>
            <person name="Lu J."/>
            <person name="Luo M."/>
            <person name="Machado C.A."/>
            <person name="Makalowski W."/>
            <person name="Marzo M."/>
            <person name="Matsuda M."/>
            <person name="Matzkin L."/>
            <person name="McAllister B."/>
            <person name="McBride C.S."/>
            <person name="McKernan B."/>
            <person name="McKernan K."/>
            <person name="Mendez-Lago M."/>
            <person name="Minx P."/>
            <person name="Mollenhauer M.U."/>
            <person name="Montooth K."/>
            <person name="Mount S.M."/>
            <person name="Mu X."/>
            <person name="Myers E."/>
            <person name="Negre B."/>
            <person name="Newfeld S."/>
            <person name="Nielsen R."/>
            <person name="Noor M.A."/>
            <person name="O'Grady P."/>
            <person name="Pachter L."/>
            <person name="Papaceit M."/>
            <person name="Parisi M.J."/>
            <person name="Parisi M."/>
            <person name="Parts L."/>
            <person name="Pedersen J.S."/>
            <person name="Pesole G."/>
            <person name="Phillippy A.M."/>
            <person name="Ponting C.P."/>
            <person name="Pop M."/>
            <person name="Porcelli D."/>
            <person name="Powell J.R."/>
            <person name="Prohaska S."/>
            <person name="Pruitt K."/>
            <person name="Puig M."/>
            <person name="Quesneville H."/>
            <person name="Ram K.R."/>
            <person name="Rand D."/>
            <person name="Rasmussen M.D."/>
            <person name="Reed L.K."/>
            <person name="Reenan R."/>
            <person name="Reily A."/>
            <person name="Remington K.A."/>
            <person name="Rieger T.T."/>
            <person name="Ritchie M.G."/>
            <person name="Robin C."/>
            <person name="Rogers Y.H."/>
            <person name="Rohde C."/>
            <person name="Rozas J."/>
            <person name="Rubenfield M.J."/>
            <person name="Ruiz A."/>
            <person name="Russo S."/>
            <person name="Salzberg S.L."/>
            <person name="Sanchez-Gracia A."/>
            <person name="Saranga D.J."/>
            <person name="Sato H."/>
            <person name="Schaeffer S.W."/>
            <person name="Schatz M.C."/>
            <person name="Schlenke T."/>
            <person name="Schwartz R."/>
            <person name="Segarra C."/>
            <person name="Singh R.S."/>
            <person name="Sirot L."/>
            <person name="Sirota M."/>
            <person name="Sisneros N.B."/>
            <person name="Smith C.D."/>
            <person name="Smith T.F."/>
            <person name="Spieth J."/>
            <person name="Stage D.E."/>
            <person name="Stark A."/>
            <person name="Stephan W."/>
            <person name="Strausberg R.L."/>
            <person name="Strempel S."/>
            <person name="Sturgill D."/>
            <person name="Sutton G."/>
            <person name="Sutton G.G."/>
            <person name="Tao W."/>
            <person name="Teichmann S."/>
            <person name="Tobari Y.N."/>
            <person name="Tomimura Y."/>
            <person name="Tsolas J.M."/>
            <person name="Valente V.L."/>
            <person name="Venter E."/>
            <person name="Venter J.C."/>
            <person name="Vicario S."/>
            <person name="Vieira F.G."/>
            <person name="Vilella A.J."/>
            <person name="Villasante A."/>
            <person name="Walenz B."/>
            <person name="Wang J."/>
            <person name="Wasserman M."/>
            <person name="Watts T."/>
            <person name="Wilson D."/>
            <person name="Wilson R.K."/>
            <person name="Wing R.A."/>
            <person name="Wolfner M.F."/>
            <person name="Wong A."/>
            <person name="Wong G.K."/>
            <person name="Wu C.I."/>
            <person name="Wu G."/>
            <person name="Yamamoto D."/>
            <person name="Yang H.P."/>
            <person name="Yang S.P."/>
            <person name="Yorke J.A."/>
            <person name="Yoshida K."/>
            <person name="Zdobnov E."/>
            <person name="Zhang P."/>
            <person name="Zhang Y."/>
            <person name="Zimin A.V."/>
            <person name="Baldwin J."/>
            <person name="Abdouelleil A."/>
            <person name="Abdulkadir J."/>
            <person name="Abebe A."/>
            <person name="Abera B."/>
            <person name="Abreu J."/>
            <person name="Acer S.C."/>
            <person name="Aftuck L."/>
            <person name="Alexander A."/>
            <person name="An P."/>
            <person name="Anderson E."/>
            <person name="Anderson S."/>
            <person name="Arachi H."/>
            <person name="Azer M."/>
            <person name="Bachantsang P."/>
            <person name="Barry A."/>
            <person name="Bayul T."/>
            <person name="Berlin A."/>
            <person name="Bessette D."/>
            <person name="Bloom T."/>
            <person name="Blye J."/>
            <person name="Boguslavskiy L."/>
            <person name="Bonnet C."/>
            <person name="Boukhgalter B."/>
            <person name="Bourzgui I."/>
            <person name="Brown A."/>
            <person name="Cahill P."/>
            <person name="Channer S."/>
            <person name="Cheshatsang Y."/>
            <person name="Chuda L."/>
            <person name="Citroen M."/>
            <person name="Collymore A."/>
            <person name="Cooke P."/>
            <person name="Costello M."/>
            <person name="D'Aco K."/>
            <person name="Daza R."/>
            <person name="De Haan G."/>
            <person name="DeGray S."/>
            <person name="DeMaso C."/>
            <person name="Dhargay N."/>
            <person name="Dooley K."/>
            <person name="Dooley E."/>
            <person name="Doricent M."/>
            <person name="Dorje P."/>
            <person name="Dorjee K."/>
            <person name="Dupes A."/>
            <person name="Elong R."/>
            <person name="Falk J."/>
            <person name="Farina A."/>
            <person name="Faro S."/>
            <person name="Ferguson D."/>
            <person name="Fisher S."/>
            <person name="Foley C.D."/>
            <person name="Franke A."/>
            <person name="Friedrich D."/>
            <person name="Gadbois L."/>
            <person name="Gearin G."/>
            <person name="Gearin C.R."/>
            <person name="Giannoukos G."/>
            <person name="Goode T."/>
            <person name="Graham J."/>
            <person name="Grandbois E."/>
            <person name="Grewal S."/>
            <person name="Gyaltsen K."/>
            <person name="Hafez N."/>
            <person name="Hagos B."/>
            <person name="Hall J."/>
            <person name="Henson C."/>
            <person name="Hollinger A."/>
            <person name="Honan T."/>
            <person name="Huard M.D."/>
            <person name="Hughes L."/>
            <person name="Hurhula B."/>
            <person name="Husby M.E."/>
            <person name="Kamat A."/>
            <person name="Kanga B."/>
            <person name="Kashin S."/>
            <person name="Khazanovich D."/>
            <person name="Kisner P."/>
            <person name="Lance K."/>
            <person name="Lara M."/>
            <person name="Lee W."/>
            <person name="Lennon N."/>
            <person name="Letendre F."/>
            <person name="LeVine R."/>
            <person name="Lipovsky A."/>
            <person name="Liu X."/>
            <person name="Liu J."/>
            <person name="Liu S."/>
            <person name="Lokyitsang T."/>
            <person name="Lokyitsang Y."/>
            <person name="Lubonja R."/>
            <person name="Lui A."/>
            <person name="MacDonald P."/>
            <person name="Magnisalis V."/>
            <person name="Maru K."/>
            <person name="Matthews C."/>
            <person name="McCusker W."/>
            <person name="McDonough S."/>
            <person name="Mehta T."/>
            <person name="Meldrim J."/>
            <person name="Meneus L."/>
            <person name="Mihai O."/>
            <person name="Mihalev A."/>
            <person name="Mihova T."/>
            <person name="Mittelman R."/>
            <person name="Mlenga V."/>
            <person name="Montmayeur A."/>
            <person name="Mulrain L."/>
            <person name="Navidi A."/>
            <person name="Naylor J."/>
            <person name="Negash T."/>
            <person name="Nguyen T."/>
            <person name="Nguyen N."/>
            <person name="Nicol R."/>
            <person name="Norbu C."/>
            <person name="Norbu N."/>
            <person name="Novod N."/>
            <person name="O'Neill B."/>
            <person name="Osman S."/>
            <person name="Markiewicz E."/>
            <person name="Oyono O.L."/>
            <person name="Patti C."/>
            <person name="Phunkhang P."/>
            <person name="Pierre F."/>
            <person name="Priest M."/>
            <person name="Raghuraman S."/>
            <person name="Rege F."/>
            <person name="Reyes R."/>
            <person name="Rise C."/>
            <person name="Rogov P."/>
            <person name="Ross K."/>
            <person name="Ryan E."/>
            <person name="Settipalli S."/>
            <person name="Shea T."/>
            <person name="Sherpa N."/>
            <person name="Shi L."/>
            <person name="Shih D."/>
            <person name="Sparrow T."/>
            <person name="Spaulding J."/>
            <person name="Stalker J."/>
            <person name="Stange-Thomann N."/>
            <person name="Stavropoulos S."/>
            <person name="Stone C."/>
            <person name="Strader C."/>
            <person name="Tesfaye S."/>
            <person name="Thomson T."/>
            <person name="Thoulutsang Y."/>
            <person name="Thoulutsang D."/>
            <person name="Topham K."/>
            <person name="Topping I."/>
            <person name="Tsamla T."/>
            <person name="Vassiliev H."/>
            <person name="Vo A."/>
            <person name="Wangchuk T."/>
            <person name="Wangdi T."/>
            <person name="Weiand M."/>
            <person name="Wilkinson J."/>
            <person name="Wilson A."/>
            <person name="Yadav S."/>
            <person name="Young G."/>
            <person name="Yu Q."/>
            <person name="Zembek L."/>
            <person name="Zhong D."/>
            <person name="Zimmer A."/>
            <person name="Zwirko Z."/>
            <person name="Jaffe D.B."/>
            <person name="Alvarez P."/>
            <person name="Brockman W."/>
            <person name="Butler J."/>
            <person name="Chin C."/>
            <person name="Gnerre S."/>
            <person name="Grabherr M."/>
            <person name="Kleber M."/>
            <person name="Mauceli E."/>
            <person name="MacCallum I."/>
        </authorList>
    </citation>
    <scope>NUCLEOTIDE SEQUENCE [LARGE SCALE GENOMIC DNA]</scope>
    <source>
        <strain evidence="13">Tucson 14030-0811.24</strain>
    </source>
</reference>
<dbReference type="PhylomeDB" id="B4NFG5"/>
<dbReference type="GO" id="GO:0016485">
    <property type="term" value="P:protein processing"/>
    <property type="evidence" value="ECO:0007669"/>
    <property type="project" value="TreeGrafter"/>
</dbReference>
<evidence type="ECO:0000256" key="2">
    <source>
        <dbReference type="ARBA" id="ARBA00004401"/>
    </source>
</evidence>
<feature type="signal peptide" evidence="9">
    <location>
        <begin position="1"/>
        <end position="20"/>
    </location>
</feature>
<keyword evidence="13" id="KW-1185">Reference proteome</keyword>
<dbReference type="MEROPS" id="M13.A08"/>
<dbReference type="InterPro" id="IPR024079">
    <property type="entry name" value="MetalloPept_cat_dom_sf"/>
</dbReference>
<dbReference type="FunCoup" id="B4NFG5">
    <property type="interactions" value="69"/>
</dbReference>
<dbReference type="InterPro" id="IPR000718">
    <property type="entry name" value="Peptidase_M13"/>
</dbReference>
<dbReference type="AlphaFoldDB" id="B4NFG5"/>
<dbReference type="EMBL" id="CH964251">
    <property type="protein sequence ID" value="EDW83032.1"/>
    <property type="molecule type" value="Genomic_DNA"/>
</dbReference>
<dbReference type="KEGG" id="dwi:6649469"/>
<dbReference type="Pfam" id="PF05649">
    <property type="entry name" value="Peptidase_M13_N"/>
    <property type="match status" value="1"/>
</dbReference>
<dbReference type="eggNOG" id="KOG3624">
    <property type="taxonomic scope" value="Eukaryota"/>
</dbReference>
<dbReference type="InterPro" id="IPR042089">
    <property type="entry name" value="Peptidase_M13_dom_2"/>
</dbReference>
<sequence length="771" mass="88241">MTQRILWVLIVSILLMTCVAKPTVEEIGGNVEGNTTVAGNATVEENVKAEQNVKVEENLINKNPDADTLKSLNTTVAGNTTVEENVKVEENANENENLITENTEADALKSYADRMKSYMNFSVSPCDDFYEYACGNWKNVKQDRQSSHKRSNLLDIFYTLSDVTEKLLTKMSIAIDLDYEAELQIAQQFYNACLTADLKPLPAADPAYLALIKSIGGFPAVEGTAWQADKFSWFNMSAHLTNYGVGGLINEDILPQYPFAPFFSLPQLGFEYIVHSDNIKTNETRGFKLNEERMRGYLQAFGLTEEKINEVTDGVFAFWHDALNISDQFDEDEDKCDEMTTINAIPPFAQWTNYYEIAWNGQNFSTEKLRRVCDFYYKELDKVCIKHAPAVANYLAMKLLYTMDAKLKDVKFQGDYCKLTIQHSLPYLLDKLYFLEYFSEEIHSEIKAIINELRKSLRVVLENAEWLDAETRQEALEKESTIESRIGSFKDDELIDRLIREMKNLTFVDGTYAQNNINLKRFRVYMNRFNGHHNMELSNETKPLELVMGMQVNAFYYNIDNSINVMAGLLHPPAFHQSWPNSLKFGTIGYLVGHEFTHGFDTTGSNFDSQGKKRYWWSKKSGAVFKERAQCYVDHYNNYLIPEINRKINGNQTKDENIADSGGLREALSAYRNFIKDQLATAIAANETFVPKSEQMPGLDHSPEQLFFLGFAQVWCAAYKEEHYWEELTNEHTMDKYRVLGAVSNSEDFAAAYNCSLGSPMNLKADKCRVW</sequence>
<dbReference type="Pfam" id="PF01431">
    <property type="entry name" value="Peptidase_M13"/>
    <property type="match status" value="1"/>
</dbReference>
<evidence type="ECO:0000313" key="13">
    <source>
        <dbReference type="Proteomes" id="UP000007798"/>
    </source>
</evidence>
<dbReference type="EC" id="3.4.24.-" evidence="12"/>
<dbReference type="InParanoid" id="B4NFG5"/>